<proteinExistence type="predicted"/>
<dbReference type="AlphaFoldDB" id="A0A3M2IT60"/>
<gene>
    <name evidence="1" type="ORF">EBM89_20015</name>
</gene>
<comment type="caution">
    <text evidence="1">The sequence shown here is derived from an EMBL/GenBank/DDBJ whole genome shotgun (WGS) entry which is preliminary data.</text>
</comment>
<evidence type="ECO:0000313" key="2">
    <source>
        <dbReference type="Proteomes" id="UP000269289"/>
    </source>
</evidence>
<dbReference type="RefSeq" id="WP_158609736.1">
    <property type="nucleotide sequence ID" value="NZ_RFFI01000206.1"/>
</dbReference>
<sequence length="116" mass="11861">PGTATERWRTAAAAGGALAVASRPAREDDYWIGVAHLRLGEGAAAAQVWAALERTADDLELAPTAPDYFATSLPALLLFSVEDRAGRARTVAALREAAARGRSHAAADGPAAVVAG</sequence>
<organism evidence="1 2">
    <name type="scientific">Cellulomonas triticagri</name>
    <dbReference type="NCBI Taxonomy" id="2483352"/>
    <lineage>
        <taxon>Bacteria</taxon>
        <taxon>Bacillati</taxon>
        <taxon>Actinomycetota</taxon>
        <taxon>Actinomycetes</taxon>
        <taxon>Micrococcales</taxon>
        <taxon>Cellulomonadaceae</taxon>
        <taxon>Cellulomonas</taxon>
    </lineage>
</organism>
<protein>
    <submittedName>
        <fullName evidence="1">Uncharacterized protein</fullName>
    </submittedName>
</protein>
<name>A0A3M2IT60_9CELL</name>
<dbReference type="EMBL" id="RFFI01000206">
    <property type="protein sequence ID" value="RMI02840.1"/>
    <property type="molecule type" value="Genomic_DNA"/>
</dbReference>
<dbReference type="Proteomes" id="UP000269289">
    <property type="component" value="Unassembled WGS sequence"/>
</dbReference>
<evidence type="ECO:0000313" key="1">
    <source>
        <dbReference type="EMBL" id="RMI02840.1"/>
    </source>
</evidence>
<feature type="non-terminal residue" evidence="1">
    <location>
        <position position="1"/>
    </location>
</feature>
<reference evidence="1 2" key="1">
    <citation type="submission" date="2018-10" db="EMBL/GenBank/DDBJ databases">
        <title>Isolation, diversity and antifungal activity of actinobacteria from wheat.</title>
        <authorList>
            <person name="Han C."/>
        </authorList>
    </citation>
    <scope>NUCLEOTIDE SEQUENCE [LARGE SCALE GENOMIC DNA]</scope>
    <source>
        <strain evidence="1 2">NEAU-YY56</strain>
    </source>
</reference>
<accession>A0A3M2IT60</accession>
<keyword evidence="2" id="KW-1185">Reference proteome</keyword>